<dbReference type="InterPro" id="IPR045175">
    <property type="entry name" value="M28_fam"/>
</dbReference>
<dbReference type="eggNOG" id="COG2234">
    <property type="taxonomic scope" value="Bacteria"/>
</dbReference>
<evidence type="ECO:0000313" key="3">
    <source>
        <dbReference type="Proteomes" id="UP000019151"/>
    </source>
</evidence>
<dbReference type="AlphaFoldDB" id="W0REQ9"/>
<dbReference type="PANTHER" id="PTHR12147">
    <property type="entry name" value="METALLOPEPTIDASE M28 FAMILY MEMBER"/>
    <property type="match status" value="1"/>
</dbReference>
<dbReference type="RefSeq" id="WP_025410454.1">
    <property type="nucleotide sequence ID" value="NZ_CP007128.1"/>
</dbReference>
<dbReference type="GO" id="GO:0008235">
    <property type="term" value="F:metalloexopeptidase activity"/>
    <property type="evidence" value="ECO:0007669"/>
    <property type="project" value="InterPro"/>
</dbReference>
<reference evidence="2 3" key="1">
    <citation type="journal article" date="2014" name="Genome Announc.">
        <title>Genome Sequence and Methylome of Soil Bacterium Gemmatirosa kalamazoonensis KBS708T, a Member of the Rarely Cultivated Gemmatimonadetes Phylum.</title>
        <authorList>
            <person name="Debruyn J.M."/>
            <person name="Radosevich M."/>
            <person name="Wommack K.E."/>
            <person name="Polson S.W."/>
            <person name="Hauser L.J."/>
            <person name="Fawaz M.N."/>
            <person name="Korlach J."/>
            <person name="Tsai Y.C."/>
        </authorList>
    </citation>
    <scope>NUCLEOTIDE SEQUENCE [LARGE SCALE GENOMIC DNA]</scope>
    <source>
        <strain evidence="2 3">KBS708</strain>
    </source>
</reference>
<dbReference type="HOGENOM" id="CLU_019932_2_0_0"/>
<dbReference type="Pfam" id="PF04389">
    <property type="entry name" value="Peptidase_M28"/>
    <property type="match status" value="1"/>
</dbReference>
<dbReference type="Proteomes" id="UP000019151">
    <property type="component" value="Chromosome"/>
</dbReference>
<name>W0REQ9_9BACT</name>
<gene>
    <name evidence="2" type="ORF">J421_1395</name>
</gene>
<dbReference type="InParanoid" id="W0REQ9"/>
<sequence>MPRAATLSLLCCLPGALHGQRVTKAAPTDTGPTTAAITPADLRRRLYVFAADSMMGRAAGTADNLRATAYIERELRRLGLVPGGDGGSFFQQVPLVRRGVGQDAALTIDGVDGARFVAGRDFLVRDPGAAQRSVDGAATVYGGTWGDSSTYVAPAAANGKLVVVDVRRGWEADRAHLLKRYRGAAGIAVASYDSMPPDVRGALSDTPVSLADGEAPVVTTGATPAPVFLYVTRALRAALLGAPGRTVRGDVAFGDQPAPARNVVAILPGSDPAMRGQYVALGAHNDHVGYTRNPVDHDSMRAVLTVARPLGADSPERPLTAAQQRRVRALTDSLHRAHGGARPDSIYNGADDDGSGSMALLEIAEQLASLPTAPKRSIVFVWHTGEELGLYGSQWFTDHPTVPRDSIVAQLNMDMIGRGSASDVTGGGPAYLQLIGSRRLSTELGDLIERVNRETDAGFRFDYAYDANGHPEQYYCRSDHYEYARYGIPITFFSTGGHRDYHEVTDEPQYIDYDHYARVTTLVRDVAVRIANLDHRLVVDRAKPDPHGECRQ</sequence>
<evidence type="ECO:0000313" key="2">
    <source>
        <dbReference type="EMBL" id="AHG88932.1"/>
    </source>
</evidence>
<dbReference type="InterPro" id="IPR007484">
    <property type="entry name" value="Peptidase_M28"/>
</dbReference>
<feature type="domain" description="Peptidase M28" evidence="1">
    <location>
        <begin position="262"/>
        <end position="526"/>
    </location>
</feature>
<accession>W0REQ9</accession>
<dbReference type="SUPFAM" id="SSF53187">
    <property type="entry name" value="Zn-dependent exopeptidases"/>
    <property type="match status" value="1"/>
</dbReference>
<dbReference type="EMBL" id="CP007128">
    <property type="protein sequence ID" value="AHG88932.1"/>
    <property type="molecule type" value="Genomic_DNA"/>
</dbReference>
<organism evidence="2 3">
    <name type="scientific">Gemmatirosa kalamazoonensis</name>
    <dbReference type="NCBI Taxonomy" id="861299"/>
    <lineage>
        <taxon>Bacteria</taxon>
        <taxon>Pseudomonadati</taxon>
        <taxon>Gemmatimonadota</taxon>
        <taxon>Gemmatimonadia</taxon>
        <taxon>Gemmatimonadales</taxon>
        <taxon>Gemmatimonadaceae</taxon>
        <taxon>Gemmatirosa</taxon>
    </lineage>
</organism>
<dbReference type="KEGG" id="gba:J421_1395"/>
<dbReference type="OrthoDB" id="9778250at2"/>
<keyword evidence="3" id="KW-1185">Reference proteome</keyword>
<protein>
    <submittedName>
        <fullName evidence="2">Peptidase M28</fullName>
    </submittedName>
</protein>
<proteinExistence type="predicted"/>
<dbReference type="PANTHER" id="PTHR12147:SF26">
    <property type="entry name" value="PEPTIDASE M28 DOMAIN-CONTAINING PROTEIN"/>
    <property type="match status" value="1"/>
</dbReference>
<dbReference type="STRING" id="861299.J421_1395"/>
<evidence type="ECO:0000259" key="1">
    <source>
        <dbReference type="Pfam" id="PF04389"/>
    </source>
</evidence>
<dbReference type="GO" id="GO:0006508">
    <property type="term" value="P:proteolysis"/>
    <property type="evidence" value="ECO:0007669"/>
    <property type="project" value="InterPro"/>
</dbReference>
<dbReference type="FunCoup" id="W0REQ9">
    <property type="interactions" value="38"/>
</dbReference>
<dbReference type="Gene3D" id="3.40.630.10">
    <property type="entry name" value="Zn peptidases"/>
    <property type="match status" value="1"/>
</dbReference>